<dbReference type="Proteomes" id="UP000006454">
    <property type="component" value="Unassembled WGS sequence"/>
</dbReference>
<protein>
    <recommendedName>
        <fullName evidence="4">Prepilin-type N-terminal cleavage/methylation domain-containing protein</fullName>
    </recommendedName>
</protein>
<sequence length="192" mass="22520">MRNKMYIDKNKGLSFVEIIIAVTILLIVSFVSLITFYSMNKSFSVMNSAYKREKEIMTFRDLVASHIKWNESTEIRVAYTSKANPIKSLGDLFLKSGEKEGNLLVIKVKNYDEIEKKVEKYYRCFLFYDNEISLSSYFDTSGAYSPVNLFNGTVILKKCTGKFIIENNTLRVYLKDEQKEKKYEEILYYEQK</sequence>
<evidence type="ECO:0000313" key="2">
    <source>
        <dbReference type="EMBL" id="EAA24559.1"/>
    </source>
</evidence>
<keyword evidence="1" id="KW-1133">Transmembrane helix</keyword>
<dbReference type="EMBL" id="AABF01000025">
    <property type="protein sequence ID" value="EAA24559.1"/>
    <property type="molecule type" value="Genomic_DNA"/>
</dbReference>
<dbReference type="AlphaFoldDB" id="Q7P6X4"/>
<accession>Q7P6X4</accession>
<gene>
    <name evidence="2" type="ORF">FNV1788</name>
</gene>
<organism evidence="2 3">
    <name type="scientific">Fusobacterium vincentii ATCC 49256</name>
    <dbReference type="NCBI Taxonomy" id="209882"/>
    <lineage>
        <taxon>Bacteria</taxon>
        <taxon>Fusobacteriati</taxon>
        <taxon>Fusobacteriota</taxon>
        <taxon>Fusobacteriia</taxon>
        <taxon>Fusobacteriales</taxon>
        <taxon>Fusobacteriaceae</taxon>
        <taxon>Fusobacterium</taxon>
    </lineage>
</organism>
<evidence type="ECO:0000256" key="1">
    <source>
        <dbReference type="SAM" id="Phobius"/>
    </source>
</evidence>
<feature type="transmembrane region" description="Helical" evidence="1">
    <location>
        <begin position="12"/>
        <end position="37"/>
    </location>
</feature>
<evidence type="ECO:0000313" key="3">
    <source>
        <dbReference type="Proteomes" id="UP000006454"/>
    </source>
</evidence>
<keyword evidence="1" id="KW-0472">Membrane</keyword>
<proteinExistence type="predicted"/>
<comment type="caution">
    <text evidence="2">The sequence shown here is derived from an EMBL/GenBank/DDBJ whole genome shotgun (WGS) entry which is preliminary data.</text>
</comment>
<name>Q7P6X4_FUSVC</name>
<keyword evidence="1" id="KW-0812">Transmembrane</keyword>
<reference evidence="2 3" key="1">
    <citation type="journal article" date="2003" name="Genome Res.">
        <title>Genome analysis of F. nucleatum sub spp vincentii and its comparison with the genome of F. nucleatum ATCC 25586.</title>
        <authorList>
            <person name="Kapatral V."/>
            <person name="Ivanova N."/>
            <person name="Anderson I."/>
            <person name="Reznik G."/>
            <person name="Bhattacharyya A."/>
            <person name="Gardner W.L."/>
            <person name="Mikhailova N."/>
            <person name="Lapidus A."/>
            <person name="Larsen N."/>
            <person name="D'Souza M."/>
            <person name="Walunas T."/>
            <person name="Haselkorn R."/>
            <person name="Overbeek R."/>
            <person name="Kyrpides N."/>
        </authorList>
    </citation>
    <scope>NUCLEOTIDE SEQUENCE [LARGE SCALE GENOMIC DNA]</scope>
    <source>
        <strain evidence="2 3">ATCC 49256</strain>
    </source>
</reference>
<evidence type="ECO:0008006" key="4">
    <source>
        <dbReference type="Google" id="ProtNLM"/>
    </source>
</evidence>